<name>A0A8S1W565_PAROT</name>
<dbReference type="Proteomes" id="UP000683925">
    <property type="component" value="Unassembled WGS sequence"/>
</dbReference>
<gene>
    <name evidence="1" type="ORF">POCTA_138.1.T0830100</name>
</gene>
<keyword evidence="2" id="KW-1185">Reference proteome</keyword>
<protein>
    <submittedName>
        <fullName evidence="1">Uncharacterized protein</fullName>
    </submittedName>
</protein>
<proteinExistence type="predicted"/>
<accession>A0A8S1W565</accession>
<organism evidence="1 2">
    <name type="scientific">Paramecium octaurelia</name>
    <dbReference type="NCBI Taxonomy" id="43137"/>
    <lineage>
        <taxon>Eukaryota</taxon>
        <taxon>Sar</taxon>
        <taxon>Alveolata</taxon>
        <taxon>Ciliophora</taxon>
        <taxon>Intramacronucleata</taxon>
        <taxon>Oligohymenophorea</taxon>
        <taxon>Peniculida</taxon>
        <taxon>Parameciidae</taxon>
        <taxon>Paramecium</taxon>
    </lineage>
</organism>
<evidence type="ECO:0000313" key="2">
    <source>
        <dbReference type="Proteomes" id="UP000683925"/>
    </source>
</evidence>
<dbReference type="OrthoDB" id="297765at2759"/>
<dbReference type="AlphaFoldDB" id="A0A8S1W565"/>
<evidence type="ECO:0000313" key="1">
    <source>
        <dbReference type="EMBL" id="CAD8184451.1"/>
    </source>
</evidence>
<comment type="caution">
    <text evidence="1">The sequence shown here is derived from an EMBL/GenBank/DDBJ whole genome shotgun (WGS) entry which is preliminary data.</text>
</comment>
<dbReference type="OMA" id="EKYSMTH"/>
<dbReference type="EMBL" id="CAJJDP010000082">
    <property type="protein sequence ID" value="CAD8184451.1"/>
    <property type="molecule type" value="Genomic_DNA"/>
</dbReference>
<reference evidence="1" key="1">
    <citation type="submission" date="2021-01" db="EMBL/GenBank/DDBJ databases">
        <authorList>
            <consortium name="Genoscope - CEA"/>
            <person name="William W."/>
        </authorList>
    </citation>
    <scope>NUCLEOTIDE SEQUENCE</scope>
</reference>
<sequence>MDFKTRFQGRTTTMDKNGVIGIVSRASQPINKQSEAPIITSNVNTYQNPPSYYFQKFQKNAQKVLQSDTDIDLTPSTRSDYPSYKFRHDFQKLNMDEYEIVAIPKKVLEGEKYSMTHSFVPLMSKGMNYMPNSYVAQSQQLMKTHSNNSYSRQLKNANPIQNANPFIQAGYGALKQKQLYLQNLKK</sequence>